<sequence length="76" mass="8077">MSERGSDPKLDEPVSFRPAGLPIGDREVAQIPPGYDGRTAAEDAAQPGVVTPPTPTEPAPTEALVTRLRRLLEEEG</sequence>
<evidence type="ECO:0000313" key="3">
    <source>
        <dbReference type="Proteomes" id="UP000431826"/>
    </source>
</evidence>
<evidence type="ECO:0000256" key="1">
    <source>
        <dbReference type="SAM" id="MobiDB-lite"/>
    </source>
</evidence>
<comment type="caution">
    <text evidence="2">The sequence shown here is derived from an EMBL/GenBank/DDBJ whole genome shotgun (WGS) entry which is preliminary data.</text>
</comment>
<accession>A0A640USJ1</accession>
<dbReference type="AlphaFoldDB" id="A0A640USJ1"/>
<protein>
    <submittedName>
        <fullName evidence="2">Uncharacterized protein</fullName>
    </submittedName>
</protein>
<feature type="compositionally biased region" description="Basic and acidic residues" evidence="1">
    <location>
        <begin position="1"/>
        <end position="14"/>
    </location>
</feature>
<gene>
    <name evidence="2" type="ORF">Stube_36660</name>
</gene>
<dbReference type="Proteomes" id="UP000431826">
    <property type="component" value="Unassembled WGS sequence"/>
</dbReference>
<dbReference type="EMBL" id="BLIR01000001">
    <property type="protein sequence ID" value="GFE38993.1"/>
    <property type="molecule type" value="Genomic_DNA"/>
</dbReference>
<proteinExistence type="predicted"/>
<keyword evidence="3" id="KW-1185">Reference proteome</keyword>
<evidence type="ECO:0000313" key="2">
    <source>
        <dbReference type="EMBL" id="GFE38993.1"/>
    </source>
</evidence>
<feature type="region of interest" description="Disordered" evidence="1">
    <location>
        <begin position="1"/>
        <end position="63"/>
    </location>
</feature>
<name>A0A640USJ1_9ACTN</name>
<reference evidence="2 3" key="1">
    <citation type="submission" date="2019-12" db="EMBL/GenBank/DDBJ databases">
        <title>Whole genome shotgun sequence of Streptomyces tubercidicus NBRC 13090.</title>
        <authorList>
            <person name="Ichikawa N."/>
            <person name="Kimura A."/>
            <person name="Kitahashi Y."/>
            <person name="Komaki H."/>
            <person name="Tamura T."/>
        </authorList>
    </citation>
    <scope>NUCLEOTIDE SEQUENCE [LARGE SCALE GENOMIC DNA]</scope>
    <source>
        <strain evidence="2 3">NBRC 13090</strain>
    </source>
</reference>
<organism evidence="2 3">
    <name type="scientific">Streptomyces tubercidicus</name>
    <dbReference type="NCBI Taxonomy" id="47759"/>
    <lineage>
        <taxon>Bacteria</taxon>
        <taxon>Bacillati</taxon>
        <taxon>Actinomycetota</taxon>
        <taxon>Actinomycetes</taxon>
        <taxon>Kitasatosporales</taxon>
        <taxon>Streptomycetaceae</taxon>
        <taxon>Streptomyces</taxon>
    </lineage>
</organism>